<dbReference type="Gene3D" id="3.30.40.10">
    <property type="entry name" value="Zinc/RING finger domain, C3HC4 (zinc finger)"/>
    <property type="match status" value="1"/>
</dbReference>
<dbReference type="Gene3D" id="3.30.40.150">
    <property type="entry name" value="TRAF-like zinc-finger, N-terminal subdomain"/>
    <property type="match status" value="1"/>
</dbReference>
<feature type="zinc finger region" description="TRAF-type" evidence="5">
    <location>
        <begin position="78"/>
        <end position="119"/>
    </location>
</feature>
<evidence type="ECO:0000256" key="5">
    <source>
        <dbReference type="PROSITE-ProRule" id="PRU00207"/>
    </source>
</evidence>
<feature type="domain" description="TRAF-type" evidence="7">
    <location>
        <begin position="78"/>
        <end position="119"/>
    </location>
</feature>
<dbReference type="PANTHER" id="PTHR15933:SF20">
    <property type="entry name" value="F-BOX DOMAIN-CONTAINING PROTEIN"/>
    <property type="match status" value="1"/>
</dbReference>
<dbReference type="GO" id="GO:0008270">
    <property type="term" value="F:zinc ion binding"/>
    <property type="evidence" value="ECO:0007669"/>
    <property type="project" value="UniProtKB-KW"/>
</dbReference>
<feature type="region of interest" description="Disordered" evidence="6">
    <location>
        <begin position="1"/>
        <end position="22"/>
    </location>
</feature>
<accession>A0AAV2RL45</accession>
<gene>
    <name evidence="8" type="ORF">MNOR_LOCUS26619</name>
</gene>
<keyword evidence="4 5" id="KW-0862">Zinc</keyword>
<dbReference type="Pfam" id="PF15965">
    <property type="entry name" value="zf-TRAF_2"/>
    <property type="match status" value="1"/>
</dbReference>
<dbReference type="GO" id="GO:0061630">
    <property type="term" value="F:ubiquitin protein ligase activity"/>
    <property type="evidence" value="ECO:0007669"/>
    <property type="project" value="InterPro"/>
</dbReference>
<evidence type="ECO:0000259" key="7">
    <source>
        <dbReference type="PROSITE" id="PS50145"/>
    </source>
</evidence>
<feature type="compositionally biased region" description="Acidic residues" evidence="6">
    <location>
        <begin position="12"/>
        <end position="22"/>
    </location>
</feature>
<evidence type="ECO:0000313" key="9">
    <source>
        <dbReference type="Proteomes" id="UP001497623"/>
    </source>
</evidence>
<organism evidence="8 9">
    <name type="scientific">Meganyctiphanes norvegica</name>
    <name type="common">Northern krill</name>
    <name type="synonym">Thysanopoda norvegica</name>
    <dbReference type="NCBI Taxonomy" id="48144"/>
    <lineage>
        <taxon>Eukaryota</taxon>
        <taxon>Metazoa</taxon>
        <taxon>Ecdysozoa</taxon>
        <taxon>Arthropoda</taxon>
        <taxon>Crustacea</taxon>
        <taxon>Multicrustacea</taxon>
        <taxon>Malacostraca</taxon>
        <taxon>Eumalacostraca</taxon>
        <taxon>Eucarida</taxon>
        <taxon>Euphausiacea</taxon>
        <taxon>Euphausiidae</taxon>
        <taxon>Meganyctiphanes</taxon>
    </lineage>
</organism>
<comment type="caution">
    <text evidence="8">The sequence shown here is derived from an EMBL/GenBank/DDBJ whole genome shotgun (WGS) entry which is preliminary data.</text>
</comment>
<dbReference type="InterPro" id="IPR001293">
    <property type="entry name" value="Znf_TRAF"/>
</dbReference>
<sequence length="409" mass="45733">MPIEAPVNINSDTDDENDESIGSFEDDEEVDINIHFHCEHCFKISKCKEKPKTGFSCEIILCPLDCGHRFHVCKIDEHRLLCENQRVPCLNKSFGCPAEMSRRQISNHLPVCPASVVVCNAEWNRWSLGAREREKVTIGKNITSLYEPKNIDMALALHDQELVNEMQAMPKDLRMTMCNGITRRFPSLPLSIRGSRRAVDTTNAQHKGVTPNHKEHDDEDALTPGLSVSVCTELLKGSSSILTNSILPTNQAVEKRSRKKNKKSKENADDISEFLCVHMIIKDICMFCKNKPVDPDVKLGQVWRERMIPQSPGVIKWVQESTVEKVAELFTLGDTLFTLATSGGVSEDCPPKANSEMVPSNLLVSGRDRLTRYNGVRFCSTPPPPLSKAGPTSKSNTRACLRYKTTPNA</sequence>
<evidence type="ECO:0000256" key="3">
    <source>
        <dbReference type="ARBA" id="ARBA00022786"/>
    </source>
</evidence>
<dbReference type="PROSITE" id="PS50145">
    <property type="entry name" value="ZF_TRAF"/>
    <property type="match status" value="1"/>
</dbReference>
<evidence type="ECO:0000256" key="6">
    <source>
        <dbReference type="SAM" id="MobiDB-lite"/>
    </source>
</evidence>
<evidence type="ECO:0000256" key="4">
    <source>
        <dbReference type="ARBA" id="ARBA00022833"/>
    </source>
</evidence>
<dbReference type="InterPro" id="IPR031890">
    <property type="entry name" value="Fbxo30/Fbxo40"/>
</dbReference>
<dbReference type="SUPFAM" id="SSF49599">
    <property type="entry name" value="TRAF domain-like"/>
    <property type="match status" value="1"/>
</dbReference>
<evidence type="ECO:0000256" key="1">
    <source>
        <dbReference type="ARBA" id="ARBA00022723"/>
    </source>
</evidence>
<feature type="region of interest" description="Disordered" evidence="6">
    <location>
        <begin position="197"/>
        <end position="221"/>
    </location>
</feature>
<dbReference type="InterPro" id="IPR043013">
    <property type="entry name" value="Znf_TRAF_N"/>
</dbReference>
<evidence type="ECO:0000256" key="2">
    <source>
        <dbReference type="ARBA" id="ARBA00022771"/>
    </source>
</evidence>
<reference evidence="8 9" key="1">
    <citation type="submission" date="2024-05" db="EMBL/GenBank/DDBJ databases">
        <authorList>
            <person name="Wallberg A."/>
        </authorList>
    </citation>
    <scope>NUCLEOTIDE SEQUENCE [LARGE SCALE GENOMIC DNA]</scope>
</reference>
<feature type="region of interest" description="Disordered" evidence="6">
    <location>
        <begin position="382"/>
        <end position="409"/>
    </location>
</feature>
<name>A0AAV2RL45_MEGNR</name>
<keyword evidence="9" id="KW-1185">Reference proteome</keyword>
<dbReference type="Proteomes" id="UP001497623">
    <property type="component" value="Unassembled WGS sequence"/>
</dbReference>
<dbReference type="PANTHER" id="PTHR15933">
    <property type="entry name" value="PROTEIN CBG16327"/>
    <property type="match status" value="1"/>
</dbReference>
<proteinExistence type="predicted"/>
<evidence type="ECO:0000313" key="8">
    <source>
        <dbReference type="EMBL" id="CAL4130688.1"/>
    </source>
</evidence>
<keyword evidence="1 5" id="KW-0479">Metal-binding</keyword>
<keyword evidence="3" id="KW-0833">Ubl conjugation pathway</keyword>
<feature type="non-terminal residue" evidence="8">
    <location>
        <position position="409"/>
    </location>
</feature>
<dbReference type="InterPro" id="IPR013083">
    <property type="entry name" value="Znf_RING/FYVE/PHD"/>
</dbReference>
<dbReference type="AlphaFoldDB" id="A0AAV2RL45"/>
<protein>
    <recommendedName>
        <fullName evidence="7">TRAF-type domain-containing protein</fullName>
    </recommendedName>
</protein>
<dbReference type="EMBL" id="CAXKWB010026829">
    <property type="protein sequence ID" value="CAL4130688.1"/>
    <property type="molecule type" value="Genomic_DNA"/>
</dbReference>
<keyword evidence="2 5" id="KW-0863">Zinc-finger</keyword>